<dbReference type="Proteomes" id="UP001595904">
    <property type="component" value="Unassembled WGS sequence"/>
</dbReference>
<accession>A0ABV8T0X0</accession>
<evidence type="ECO:0000313" key="2">
    <source>
        <dbReference type="EMBL" id="MFC4313015.1"/>
    </source>
</evidence>
<protein>
    <submittedName>
        <fullName evidence="2">DUF4365 domain-containing protein</fullName>
    </submittedName>
</protein>
<evidence type="ECO:0000259" key="1">
    <source>
        <dbReference type="Pfam" id="PF14280"/>
    </source>
</evidence>
<name>A0ABV8T0X0_9GAMM</name>
<dbReference type="InterPro" id="IPR025375">
    <property type="entry name" value="DUF4365"/>
</dbReference>
<keyword evidence="3" id="KW-1185">Reference proteome</keyword>
<gene>
    <name evidence="2" type="ORF">ACFPN2_28285</name>
</gene>
<feature type="domain" description="DUF4365" evidence="1">
    <location>
        <begin position="25"/>
        <end position="175"/>
    </location>
</feature>
<proteinExistence type="predicted"/>
<evidence type="ECO:0000313" key="3">
    <source>
        <dbReference type="Proteomes" id="UP001595904"/>
    </source>
</evidence>
<reference evidence="3" key="1">
    <citation type="journal article" date="2019" name="Int. J. Syst. Evol. Microbiol.">
        <title>The Global Catalogue of Microorganisms (GCM) 10K type strain sequencing project: providing services to taxonomists for standard genome sequencing and annotation.</title>
        <authorList>
            <consortium name="The Broad Institute Genomics Platform"/>
            <consortium name="The Broad Institute Genome Sequencing Center for Infectious Disease"/>
            <person name="Wu L."/>
            <person name="Ma J."/>
        </authorList>
    </citation>
    <scope>NUCLEOTIDE SEQUENCE [LARGE SCALE GENOMIC DNA]</scope>
    <source>
        <strain evidence="3">CGMCC 1.10759</strain>
    </source>
</reference>
<dbReference type="Pfam" id="PF14280">
    <property type="entry name" value="DUF4365"/>
    <property type="match status" value="1"/>
</dbReference>
<organism evidence="2 3">
    <name type="scientific">Steroidobacter flavus</name>
    <dbReference type="NCBI Taxonomy" id="1842136"/>
    <lineage>
        <taxon>Bacteria</taxon>
        <taxon>Pseudomonadati</taxon>
        <taxon>Pseudomonadota</taxon>
        <taxon>Gammaproteobacteria</taxon>
        <taxon>Steroidobacterales</taxon>
        <taxon>Steroidobacteraceae</taxon>
        <taxon>Steroidobacter</taxon>
    </lineage>
</organism>
<comment type="caution">
    <text evidence="2">The sequence shown here is derived from an EMBL/GenBank/DDBJ whole genome shotgun (WGS) entry which is preliminary data.</text>
</comment>
<dbReference type="RefSeq" id="WP_380602971.1">
    <property type="nucleotide sequence ID" value="NZ_JBHSDU010000015.1"/>
</dbReference>
<dbReference type="EMBL" id="JBHSDU010000015">
    <property type="protein sequence ID" value="MFC4313015.1"/>
    <property type="molecule type" value="Genomic_DNA"/>
</dbReference>
<sequence length="182" mass="20410">MTSRTIERARLDIGGWGMDPQKQKEEFSNAFIQAAAAVAGFSMSKPVPDDDSIDWCLHDRGGRGTIRSPRLELQLKCTGSPDFSEEALRFPLEVNNYHDLIPTNVMVPRILVVVAVPNVIDEWLLMEERGLLLRSCAYWVSLRGWPPSNSDYSVTVHLPRSQRFDGAGLGAIMDRVRNSELP</sequence>